<name>A0A8D4UWA7_9FIRM</name>
<gene>
    <name evidence="2" type="ORF">Dia5BBH33_20770</name>
</gene>
<evidence type="ECO:0000313" key="2">
    <source>
        <dbReference type="EMBL" id="BBK26142.1"/>
    </source>
</evidence>
<dbReference type="AlphaFoldDB" id="A0A8D4UWA7"/>
<dbReference type="Pfam" id="PF01871">
    <property type="entry name" value="AMMECR1"/>
    <property type="match status" value="1"/>
</dbReference>
<proteinExistence type="predicted"/>
<organism evidence="2 3">
    <name type="scientific">Dialister hominis</name>
    <dbReference type="NCBI Taxonomy" id="2582419"/>
    <lineage>
        <taxon>Bacteria</taxon>
        <taxon>Bacillati</taxon>
        <taxon>Bacillota</taxon>
        <taxon>Negativicutes</taxon>
        <taxon>Veillonellales</taxon>
        <taxon>Veillonellaceae</taxon>
        <taxon>Dialister</taxon>
    </lineage>
</organism>
<dbReference type="GeneID" id="92717274"/>
<dbReference type="Gene3D" id="3.40.830.10">
    <property type="entry name" value="LigB-like"/>
    <property type="match status" value="1"/>
</dbReference>
<dbReference type="KEGG" id="dho:Dia5BBH33_20770"/>
<dbReference type="SUPFAM" id="SSF143447">
    <property type="entry name" value="AMMECR1-like"/>
    <property type="match status" value="1"/>
</dbReference>
<dbReference type="PROSITE" id="PS51112">
    <property type="entry name" value="AMMECR1"/>
    <property type="match status" value="1"/>
</dbReference>
<dbReference type="SUPFAM" id="SSF53213">
    <property type="entry name" value="LigB-like"/>
    <property type="match status" value="1"/>
</dbReference>
<protein>
    <recommendedName>
        <fullName evidence="1">AMMECR1 domain-containing protein</fullName>
    </recommendedName>
</protein>
<dbReference type="NCBIfam" id="TIGR04335">
    <property type="entry name" value="AmmeMemoSam_A"/>
    <property type="match status" value="1"/>
</dbReference>
<dbReference type="PANTHER" id="PTHR13016:SF0">
    <property type="entry name" value="AMME SYNDROME CANDIDATE GENE 1 PROTEIN"/>
    <property type="match status" value="1"/>
</dbReference>
<dbReference type="EMBL" id="AP019697">
    <property type="protein sequence ID" value="BBK26142.1"/>
    <property type="molecule type" value="Genomic_DNA"/>
</dbReference>
<dbReference type="Gene3D" id="3.30.1490.150">
    <property type="entry name" value="Hypothetical protein ph0010, domain 2"/>
    <property type="match status" value="1"/>
</dbReference>
<dbReference type="InterPro" id="IPR004183">
    <property type="entry name" value="Xdiol_dOase_suB"/>
</dbReference>
<dbReference type="Pfam" id="PF02900">
    <property type="entry name" value="LigB"/>
    <property type="match status" value="1"/>
</dbReference>
<dbReference type="InterPro" id="IPR027623">
    <property type="entry name" value="AmmeMemoSam_A"/>
</dbReference>
<dbReference type="PANTHER" id="PTHR13016">
    <property type="entry name" value="AMMECR1 HOMOLOG"/>
    <property type="match status" value="1"/>
</dbReference>
<dbReference type="Proteomes" id="UP000320585">
    <property type="component" value="Chromosome"/>
</dbReference>
<dbReference type="NCBIfam" id="TIGR00296">
    <property type="entry name" value="TIGR00296 family protein"/>
    <property type="match status" value="1"/>
</dbReference>
<dbReference type="Gene3D" id="3.30.700.20">
    <property type="entry name" value="Hypothetical protein ph0010, domain 1"/>
    <property type="match status" value="1"/>
</dbReference>
<dbReference type="GO" id="GO:0008198">
    <property type="term" value="F:ferrous iron binding"/>
    <property type="evidence" value="ECO:0007669"/>
    <property type="project" value="InterPro"/>
</dbReference>
<feature type="domain" description="AMMECR1" evidence="1">
    <location>
        <begin position="281"/>
        <end position="450"/>
    </location>
</feature>
<dbReference type="InterPro" id="IPR027485">
    <property type="entry name" value="AMMECR1_N"/>
</dbReference>
<dbReference type="InterPro" id="IPR036071">
    <property type="entry name" value="AMMECR1_dom_sf"/>
</dbReference>
<dbReference type="InterPro" id="IPR023473">
    <property type="entry name" value="AMMECR1"/>
</dbReference>
<sequence length="450" mass="49701">MKGLLTAAGLFPHPPIMVPEIGGKETKKIQQTMDAVRKSMKLIMETDPETVVVMSPHNLCLPSGPAIFIKENLAGDLMYFGHPEVSMEFSVDQELAEAVMKEAEPVIPLFRMDEAAAKKFGRKIEIDWGMFVPMYFLKEAAFKGNVLLFSPCFTNYDMNKVLGEIVTNCAEKLGRRIAIVASGDLSHRLTKDSPNGYSPDGIVFDRGVMKALEGKTMEPLLTMTDDFIERIGMCGLPSVYFLFGALSGKEWSIPVLSHEGPFGVGYGVCLCLPEEADGRKEAHDIRVRLARDSIAEYLKTGKLPKPPADIPEELKERAGVFVSLHEFGALRGCIGTILPVRNSAAEEIIHNAKAAASEDPRFPPVNPYELDDLDISVDVLSAPEPISSEGDLDPKIYGVIVERGFRRGLLLPDLPGITDPREQVEIARRKAGIGADEPVKMYRFTVRRYY</sequence>
<dbReference type="GO" id="GO:0016702">
    <property type="term" value="F:oxidoreductase activity, acting on single donors with incorporation of molecular oxygen, incorporation of two atoms of oxygen"/>
    <property type="evidence" value="ECO:0007669"/>
    <property type="project" value="UniProtKB-ARBA"/>
</dbReference>
<evidence type="ECO:0000259" key="1">
    <source>
        <dbReference type="PROSITE" id="PS51112"/>
    </source>
</evidence>
<keyword evidence="3" id="KW-1185">Reference proteome</keyword>
<accession>A0A8D4UWA7</accession>
<evidence type="ECO:0000313" key="3">
    <source>
        <dbReference type="Proteomes" id="UP000320585"/>
    </source>
</evidence>
<dbReference type="CDD" id="cd07951">
    <property type="entry name" value="ED_3B_N_AMMECR1"/>
    <property type="match status" value="1"/>
</dbReference>
<dbReference type="OrthoDB" id="159752at2"/>
<reference evidence="3" key="1">
    <citation type="submission" date="2019-05" db="EMBL/GenBank/DDBJ databases">
        <title>Complete genome sequencing of Dialister sp. strain 5BBH33.</title>
        <authorList>
            <person name="Sakamoto M."/>
            <person name="Murakami T."/>
            <person name="Mori H."/>
        </authorList>
    </citation>
    <scope>NUCLEOTIDE SEQUENCE [LARGE SCALE GENOMIC DNA]</scope>
    <source>
        <strain evidence="3">5BBH33</strain>
    </source>
</reference>
<dbReference type="RefSeq" id="WP_108850302.1">
    <property type="nucleotide sequence ID" value="NZ_AP019697.1"/>
</dbReference>
<dbReference type="InterPro" id="IPR002733">
    <property type="entry name" value="AMMECR1_domain"/>
</dbReference>